<protein>
    <submittedName>
        <fullName evidence="1">Uncharacterized protein</fullName>
    </submittedName>
</protein>
<organism evidence="1 2">
    <name type="scientific">Xylaria arbuscula</name>
    <dbReference type="NCBI Taxonomy" id="114810"/>
    <lineage>
        <taxon>Eukaryota</taxon>
        <taxon>Fungi</taxon>
        <taxon>Dikarya</taxon>
        <taxon>Ascomycota</taxon>
        <taxon>Pezizomycotina</taxon>
        <taxon>Sordariomycetes</taxon>
        <taxon>Xylariomycetidae</taxon>
        <taxon>Xylariales</taxon>
        <taxon>Xylariaceae</taxon>
        <taxon>Xylaria</taxon>
    </lineage>
</organism>
<evidence type="ECO:0000313" key="2">
    <source>
        <dbReference type="Proteomes" id="UP001148614"/>
    </source>
</evidence>
<sequence length="135" mass="14325">MELVVQDTRALDAEVANLLHADALEVAESVEAAEVRGDQVLLVQDLHLSLIESFRTALLLVQLHAGVEDRVVLHVEEFLVVGLESVLDDSDRGDGVAIDLVADHVLSKSERVDAPNGDVLGLGVCLGTILPGSSN</sequence>
<comment type="caution">
    <text evidence="1">The sequence shown here is derived from an EMBL/GenBank/DDBJ whole genome shotgun (WGS) entry which is preliminary data.</text>
</comment>
<dbReference type="AlphaFoldDB" id="A0A9W8TMX1"/>
<dbReference type="Proteomes" id="UP001148614">
    <property type="component" value="Unassembled WGS sequence"/>
</dbReference>
<gene>
    <name evidence="1" type="ORF">NPX13_g3764</name>
</gene>
<dbReference type="EMBL" id="JANPWZ010000487">
    <property type="protein sequence ID" value="KAJ3576254.1"/>
    <property type="molecule type" value="Genomic_DNA"/>
</dbReference>
<name>A0A9W8TMX1_9PEZI</name>
<keyword evidence="2" id="KW-1185">Reference proteome</keyword>
<accession>A0A9W8TMX1</accession>
<reference evidence="1" key="1">
    <citation type="submission" date="2022-07" db="EMBL/GenBank/DDBJ databases">
        <title>Genome Sequence of Xylaria arbuscula.</title>
        <authorList>
            <person name="Buettner E."/>
        </authorList>
    </citation>
    <scope>NUCLEOTIDE SEQUENCE</scope>
    <source>
        <strain evidence="1">VT107</strain>
    </source>
</reference>
<evidence type="ECO:0000313" key="1">
    <source>
        <dbReference type="EMBL" id="KAJ3576254.1"/>
    </source>
</evidence>
<proteinExistence type="predicted"/>